<dbReference type="InterPro" id="IPR017438">
    <property type="entry name" value="ATP-NAD_kinase_N"/>
</dbReference>
<feature type="compositionally biased region" description="Polar residues" evidence="6">
    <location>
        <begin position="122"/>
        <end position="145"/>
    </location>
</feature>
<protein>
    <recommendedName>
        <fullName evidence="9">ATP-NAD kinase</fullName>
    </recommendedName>
</protein>
<dbReference type="InterPro" id="IPR017437">
    <property type="entry name" value="ATP-NAD_kinase_PpnK-typ_C"/>
</dbReference>
<evidence type="ECO:0000256" key="5">
    <source>
        <dbReference type="ARBA" id="ARBA00023027"/>
    </source>
</evidence>
<evidence type="ECO:0000313" key="8">
    <source>
        <dbReference type="Proteomes" id="UP001383192"/>
    </source>
</evidence>
<dbReference type="PANTHER" id="PTHR20275:SF0">
    <property type="entry name" value="NAD KINASE"/>
    <property type="match status" value="1"/>
</dbReference>
<dbReference type="EMBL" id="JAYKXP010000054">
    <property type="protein sequence ID" value="KAK7035247.1"/>
    <property type="molecule type" value="Genomic_DNA"/>
</dbReference>
<reference evidence="7 8" key="1">
    <citation type="submission" date="2024-01" db="EMBL/GenBank/DDBJ databases">
        <title>A draft genome for a cacao thread blight-causing isolate of Paramarasmius palmivorus.</title>
        <authorList>
            <person name="Baruah I.K."/>
            <person name="Bukari Y."/>
            <person name="Amoako-Attah I."/>
            <person name="Meinhardt L.W."/>
            <person name="Bailey B.A."/>
            <person name="Cohen S.P."/>
        </authorList>
    </citation>
    <scope>NUCLEOTIDE SEQUENCE [LARGE SCALE GENOMIC DNA]</scope>
    <source>
        <strain evidence="7 8">GH-12</strain>
    </source>
</reference>
<comment type="caution">
    <text evidence="7">The sequence shown here is derived from an EMBL/GenBank/DDBJ whole genome shotgun (WGS) entry which is preliminary data.</text>
</comment>
<dbReference type="GO" id="GO:0006741">
    <property type="term" value="P:NADP+ biosynthetic process"/>
    <property type="evidence" value="ECO:0007669"/>
    <property type="project" value="InterPro"/>
</dbReference>
<feature type="compositionally biased region" description="Acidic residues" evidence="6">
    <location>
        <begin position="626"/>
        <end position="650"/>
    </location>
</feature>
<dbReference type="Proteomes" id="UP001383192">
    <property type="component" value="Unassembled WGS sequence"/>
</dbReference>
<dbReference type="Pfam" id="PF01513">
    <property type="entry name" value="NAD_kinase"/>
    <property type="match status" value="1"/>
</dbReference>
<dbReference type="HAMAP" id="MF_00361">
    <property type="entry name" value="NAD_kinase"/>
    <property type="match status" value="1"/>
</dbReference>
<dbReference type="FunFam" id="2.60.200.30:FF:000004">
    <property type="entry name" value="NAD kinase 2, chloroplastic"/>
    <property type="match status" value="1"/>
</dbReference>
<feature type="region of interest" description="Disordered" evidence="6">
    <location>
        <begin position="686"/>
        <end position="831"/>
    </location>
</feature>
<dbReference type="InterPro" id="IPR002504">
    <property type="entry name" value="NADK"/>
</dbReference>
<dbReference type="PANTHER" id="PTHR20275">
    <property type="entry name" value="NAD KINASE"/>
    <property type="match status" value="1"/>
</dbReference>
<feature type="compositionally biased region" description="Acidic residues" evidence="6">
    <location>
        <begin position="822"/>
        <end position="831"/>
    </location>
</feature>
<proteinExistence type="inferred from homology"/>
<keyword evidence="8" id="KW-1185">Reference proteome</keyword>
<feature type="region of interest" description="Disordered" evidence="6">
    <location>
        <begin position="122"/>
        <end position="157"/>
    </location>
</feature>
<evidence type="ECO:0000256" key="3">
    <source>
        <dbReference type="ARBA" id="ARBA00022777"/>
    </source>
</evidence>
<keyword evidence="2" id="KW-0808">Transferase</keyword>
<dbReference type="GO" id="GO:0019674">
    <property type="term" value="P:NAD+ metabolic process"/>
    <property type="evidence" value="ECO:0007669"/>
    <property type="project" value="InterPro"/>
</dbReference>
<organism evidence="7 8">
    <name type="scientific">Paramarasmius palmivorus</name>
    <dbReference type="NCBI Taxonomy" id="297713"/>
    <lineage>
        <taxon>Eukaryota</taxon>
        <taxon>Fungi</taxon>
        <taxon>Dikarya</taxon>
        <taxon>Basidiomycota</taxon>
        <taxon>Agaricomycotina</taxon>
        <taxon>Agaricomycetes</taxon>
        <taxon>Agaricomycetidae</taxon>
        <taxon>Agaricales</taxon>
        <taxon>Marasmiineae</taxon>
        <taxon>Marasmiaceae</taxon>
        <taxon>Paramarasmius</taxon>
    </lineage>
</organism>
<accession>A0AAW0C8W9</accession>
<dbReference type="Gene3D" id="2.60.200.30">
    <property type="entry name" value="Probable inorganic polyphosphate/atp-NAD kinase, domain 2"/>
    <property type="match status" value="1"/>
</dbReference>
<dbReference type="AlphaFoldDB" id="A0AAW0C8W9"/>
<sequence>MLLKPSGPTSPDTEAFSTPPTTPGVMSESLGPSIQRRGSRPSSLQLSSSQAGWNPDVIVEEASPVQHRKTNGHADPSQMSRDYTITAETTKKPHRPIDSPCFVHSQLDKGASLTDWLRTKQNGILSGPSSEASNGTNQSSPSSIAGTEFSLDDDSDYGSNLTRQLAETAVGVREMSKQLGRARILSNVQNILIITKARDNRLIKLTRELALYLMLKPRHGSKRGLVVYVDHQLRNSRRFDAAGIERDHPELFIPFPRRRTSSSNSLSSMTSGPKEDFSLNEEGQLRYWTSSMCSQSPHLFDFVVTLGGDGTVLFTSWLFQRVVPPVLPFALGSLGFLTNFDFADHQAVMDSALDSGIRVNLRMRFTCTVYRAVTQPHTQRKAVKKGETGEILMRNIEKGGWEALEGGWSGTGGTMPPEGGKNCKDKEIMCFTTRPAETFEVLNDLVVDRGPSPYVSLLELFGDEHHMTTVQADGLTVSTPTGSTAYSLSAGGSLVHPEIPALLITPICPHTLSFRPMLLPDSMELRICVPYNSRSTAWASFDGRGRVELKQGDHIKVTASKYPFPTVCADKQSTDWFHAISRTLKWNERERQKSFVVVEEGPESKTKRRKKRSASQQTRTPVTSEETLDDEEEDEVTDEEDDKFDIDDSSPEAGTTIQVKNAPTSRDERIGAEKAQELIMEDTIHKALSTPMFRRDKRSRSRSGVRSGIDSPNRFAGPQPHPRPLLSPRKVEFEVPSGDSSDADSVGPTTAGQHGTRDDLHTSKGRLSGRSKIPKEREELDNIKTPTASYNKDRGRTHSRGRSGEYHGGHRAFAVWGHDESDSNAESDSDT</sequence>
<dbReference type="SUPFAM" id="SSF111331">
    <property type="entry name" value="NAD kinase/diacylglycerol kinase-like"/>
    <property type="match status" value="1"/>
</dbReference>
<comment type="similarity">
    <text evidence="1">Belongs to the NAD kinase family.</text>
</comment>
<evidence type="ECO:0000313" key="7">
    <source>
        <dbReference type="EMBL" id="KAK7035247.1"/>
    </source>
</evidence>
<evidence type="ECO:0000256" key="6">
    <source>
        <dbReference type="SAM" id="MobiDB-lite"/>
    </source>
</evidence>
<dbReference type="Gene3D" id="3.40.50.10330">
    <property type="entry name" value="Probable inorganic polyphosphate/atp-NAD kinase, domain 1"/>
    <property type="match status" value="1"/>
</dbReference>
<keyword evidence="4" id="KW-0521">NADP</keyword>
<feature type="compositionally biased region" description="Low complexity" evidence="6">
    <location>
        <begin position="40"/>
        <end position="50"/>
    </location>
</feature>
<dbReference type="InterPro" id="IPR016064">
    <property type="entry name" value="NAD/diacylglycerol_kinase_sf"/>
</dbReference>
<keyword evidence="5" id="KW-0520">NAD</keyword>
<evidence type="ECO:0000256" key="4">
    <source>
        <dbReference type="ARBA" id="ARBA00022857"/>
    </source>
</evidence>
<evidence type="ECO:0000256" key="2">
    <source>
        <dbReference type="ARBA" id="ARBA00022679"/>
    </source>
</evidence>
<feature type="region of interest" description="Disordered" evidence="6">
    <location>
        <begin position="596"/>
        <end position="669"/>
    </location>
</feature>
<dbReference type="GO" id="GO:0003951">
    <property type="term" value="F:NAD+ kinase activity"/>
    <property type="evidence" value="ECO:0007669"/>
    <property type="project" value="InterPro"/>
</dbReference>
<feature type="compositionally biased region" description="Polar residues" evidence="6">
    <location>
        <begin position="652"/>
        <end position="664"/>
    </location>
</feature>
<feature type="compositionally biased region" description="Basic and acidic residues" evidence="6">
    <location>
        <begin position="773"/>
        <end position="782"/>
    </location>
</feature>
<feature type="region of interest" description="Disordered" evidence="6">
    <location>
        <begin position="1"/>
        <end position="82"/>
    </location>
</feature>
<keyword evidence="3" id="KW-0418">Kinase</keyword>
<feature type="compositionally biased region" description="Polar residues" evidence="6">
    <location>
        <begin position="7"/>
        <end position="19"/>
    </location>
</feature>
<evidence type="ECO:0008006" key="9">
    <source>
        <dbReference type="Google" id="ProtNLM"/>
    </source>
</evidence>
<dbReference type="Pfam" id="PF20143">
    <property type="entry name" value="NAD_kinase_C"/>
    <property type="match status" value="1"/>
</dbReference>
<evidence type="ECO:0000256" key="1">
    <source>
        <dbReference type="ARBA" id="ARBA00010995"/>
    </source>
</evidence>
<feature type="compositionally biased region" description="Basic and acidic residues" evidence="6">
    <location>
        <begin position="791"/>
        <end position="808"/>
    </location>
</feature>
<gene>
    <name evidence="7" type="ORF">VNI00_012014</name>
</gene>
<name>A0AAW0C8W9_9AGAR</name>